<gene>
    <name evidence="2" type="ORF">EJB05_37587</name>
</gene>
<feature type="compositionally biased region" description="Polar residues" evidence="1">
    <location>
        <begin position="152"/>
        <end position="163"/>
    </location>
</feature>
<organism evidence="2 3">
    <name type="scientific">Eragrostis curvula</name>
    <name type="common">weeping love grass</name>
    <dbReference type="NCBI Taxonomy" id="38414"/>
    <lineage>
        <taxon>Eukaryota</taxon>
        <taxon>Viridiplantae</taxon>
        <taxon>Streptophyta</taxon>
        <taxon>Embryophyta</taxon>
        <taxon>Tracheophyta</taxon>
        <taxon>Spermatophyta</taxon>
        <taxon>Magnoliopsida</taxon>
        <taxon>Liliopsida</taxon>
        <taxon>Poales</taxon>
        <taxon>Poaceae</taxon>
        <taxon>PACMAD clade</taxon>
        <taxon>Chloridoideae</taxon>
        <taxon>Eragrostideae</taxon>
        <taxon>Eragrostidinae</taxon>
        <taxon>Eragrostis</taxon>
    </lineage>
</organism>
<feature type="compositionally biased region" description="Basic and acidic residues" evidence="1">
    <location>
        <begin position="123"/>
        <end position="143"/>
    </location>
</feature>
<feature type="non-terminal residue" evidence="2">
    <location>
        <position position="1"/>
    </location>
</feature>
<proteinExistence type="predicted"/>
<name>A0A5J9TRY5_9POAL</name>
<feature type="region of interest" description="Disordered" evidence="1">
    <location>
        <begin position="113"/>
        <end position="163"/>
    </location>
</feature>
<dbReference type="Gramene" id="TVU14140">
    <property type="protein sequence ID" value="TVU14140"/>
    <property type="gene ID" value="EJB05_37587"/>
</dbReference>
<comment type="caution">
    <text evidence="2">The sequence shown here is derived from an EMBL/GenBank/DDBJ whole genome shotgun (WGS) entry which is preliminary data.</text>
</comment>
<accession>A0A5J9TRY5</accession>
<evidence type="ECO:0000256" key="1">
    <source>
        <dbReference type="SAM" id="MobiDB-lite"/>
    </source>
</evidence>
<dbReference type="OrthoDB" id="2133268at2759"/>
<reference evidence="2 3" key="1">
    <citation type="journal article" date="2019" name="Sci. Rep.">
        <title>A high-quality genome of Eragrostis curvula grass provides insights into Poaceae evolution and supports new strategies to enhance forage quality.</title>
        <authorList>
            <person name="Carballo J."/>
            <person name="Santos B.A.C.M."/>
            <person name="Zappacosta D."/>
            <person name="Garbus I."/>
            <person name="Selva J.P."/>
            <person name="Gallo C.A."/>
            <person name="Diaz A."/>
            <person name="Albertini E."/>
            <person name="Caccamo M."/>
            <person name="Echenique V."/>
        </authorList>
    </citation>
    <scope>NUCLEOTIDE SEQUENCE [LARGE SCALE GENOMIC DNA]</scope>
    <source>
        <strain evidence="3">cv. Victoria</strain>
        <tissue evidence="2">Leaf</tissue>
    </source>
</reference>
<dbReference type="PANTHER" id="PTHR38543:SF1">
    <property type="entry name" value="OS04G0465800 PROTEIN"/>
    <property type="match status" value="1"/>
</dbReference>
<dbReference type="EMBL" id="RWGY01000031">
    <property type="protein sequence ID" value="TVU14140.1"/>
    <property type="molecule type" value="Genomic_DNA"/>
</dbReference>
<protein>
    <submittedName>
        <fullName evidence="2">Uncharacterized protein</fullName>
    </submittedName>
</protein>
<dbReference type="Proteomes" id="UP000324897">
    <property type="component" value="Unassembled WGS sequence"/>
</dbReference>
<dbReference type="PANTHER" id="PTHR38543">
    <property type="entry name" value="OS04G0465800 PROTEIN"/>
    <property type="match status" value="1"/>
</dbReference>
<dbReference type="AlphaFoldDB" id="A0A5J9TRY5"/>
<evidence type="ECO:0000313" key="3">
    <source>
        <dbReference type="Proteomes" id="UP000324897"/>
    </source>
</evidence>
<keyword evidence="3" id="KW-1185">Reference proteome</keyword>
<sequence length="163" mass="17132">MPGPGAHLLYALSGGEALSWVSGHGRFGPHHCAVYAANAFLGPDLGAFAEWLSSFLPSASAVGGLAMAAVHHPFYYPLLLGSSSSHGRSQNKFGGAPPCGDDGVLLSWPRFTTRSSSSPGHHPQCERPTLHNDTEAKGEDKTYRSSAIWRLTGQSSTSNIGQS</sequence>
<evidence type="ECO:0000313" key="2">
    <source>
        <dbReference type="EMBL" id="TVU14140.1"/>
    </source>
</evidence>